<dbReference type="Proteomes" id="UP001234343">
    <property type="component" value="Unassembled WGS sequence"/>
</dbReference>
<proteinExistence type="predicted"/>
<name>A0ABT7T229_9ALTE</name>
<feature type="chain" id="PRO_5045096588" evidence="1">
    <location>
        <begin position="20"/>
        <end position="168"/>
    </location>
</feature>
<gene>
    <name evidence="3" type="ORF">QTP81_14645</name>
</gene>
<evidence type="ECO:0000259" key="2">
    <source>
        <dbReference type="Pfam" id="PF13511"/>
    </source>
</evidence>
<keyword evidence="1" id="KW-0732">Signal</keyword>
<reference evidence="3 4" key="1">
    <citation type="submission" date="2023-06" db="EMBL/GenBank/DDBJ databases">
        <title>Alteromonas sp. ASW11-36 isolated from intertidal sand.</title>
        <authorList>
            <person name="Li Y."/>
        </authorList>
    </citation>
    <scope>NUCLEOTIDE SEQUENCE [LARGE SCALE GENOMIC DNA]</scope>
    <source>
        <strain evidence="3 4">ASW11-36</strain>
    </source>
</reference>
<comment type="caution">
    <text evidence="3">The sequence shown here is derived from an EMBL/GenBank/DDBJ whole genome shotgun (WGS) entry which is preliminary data.</text>
</comment>
<organism evidence="3 4">
    <name type="scientific">Alteromonas arenosi</name>
    <dbReference type="NCBI Taxonomy" id="3055817"/>
    <lineage>
        <taxon>Bacteria</taxon>
        <taxon>Pseudomonadati</taxon>
        <taxon>Pseudomonadota</taxon>
        <taxon>Gammaproteobacteria</taxon>
        <taxon>Alteromonadales</taxon>
        <taxon>Alteromonadaceae</taxon>
        <taxon>Alteromonas/Salinimonas group</taxon>
        <taxon>Alteromonas</taxon>
    </lineage>
</organism>
<accession>A0ABT7T229</accession>
<dbReference type="EMBL" id="JAUCBP010000012">
    <property type="protein sequence ID" value="MDM7861839.1"/>
    <property type="molecule type" value="Genomic_DNA"/>
</dbReference>
<dbReference type="Pfam" id="PF13511">
    <property type="entry name" value="DUF4124"/>
    <property type="match status" value="1"/>
</dbReference>
<dbReference type="InterPro" id="IPR025392">
    <property type="entry name" value="DUF4124"/>
</dbReference>
<evidence type="ECO:0000313" key="3">
    <source>
        <dbReference type="EMBL" id="MDM7861839.1"/>
    </source>
</evidence>
<protein>
    <submittedName>
        <fullName evidence="3">DUF4124 domain-containing protein</fullName>
    </submittedName>
</protein>
<sequence>MKSLIITAIAVALTASISAQTVYKVVAKDGSVTFTDTPVPGSEPISLSKVTIAEPLATPTPPPPPKRVEQIPKPSISILAPSPEATIRNNLGTVSISSAISPAIPGRFELVLDGNPVESNTTGTFELADIDRGEHNYQIHFINNTGKILASTPVQTFYMHKASALINP</sequence>
<dbReference type="RefSeq" id="WP_289366514.1">
    <property type="nucleotide sequence ID" value="NZ_JAUCBP010000012.1"/>
</dbReference>
<feature type="signal peptide" evidence="1">
    <location>
        <begin position="1"/>
        <end position="19"/>
    </location>
</feature>
<evidence type="ECO:0000256" key="1">
    <source>
        <dbReference type="SAM" id="SignalP"/>
    </source>
</evidence>
<keyword evidence="4" id="KW-1185">Reference proteome</keyword>
<feature type="domain" description="DUF4124" evidence="2">
    <location>
        <begin position="10"/>
        <end position="65"/>
    </location>
</feature>
<evidence type="ECO:0000313" key="4">
    <source>
        <dbReference type="Proteomes" id="UP001234343"/>
    </source>
</evidence>